<name>A0A8H7BLU6_9FUNG</name>
<protein>
    <submittedName>
        <fullName evidence="2">ELMO domain-containing protein 2</fullName>
    </submittedName>
</protein>
<evidence type="ECO:0000259" key="1">
    <source>
        <dbReference type="PROSITE" id="PS51335"/>
    </source>
</evidence>
<dbReference type="Proteomes" id="UP000605846">
    <property type="component" value="Unassembled WGS sequence"/>
</dbReference>
<keyword evidence="3" id="KW-1185">Reference proteome</keyword>
<organism evidence="2 3">
    <name type="scientific">Apophysomyces ossiformis</name>
    <dbReference type="NCBI Taxonomy" id="679940"/>
    <lineage>
        <taxon>Eukaryota</taxon>
        <taxon>Fungi</taxon>
        <taxon>Fungi incertae sedis</taxon>
        <taxon>Mucoromycota</taxon>
        <taxon>Mucoromycotina</taxon>
        <taxon>Mucoromycetes</taxon>
        <taxon>Mucorales</taxon>
        <taxon>Mucorineae</taxon>
        <taxon>Mucoraceae</taxon>
        <taxon>Apophysomyces</taxon>
    </lineage>
</organism>
<evidence type="ECO:0000313" key="3">
    <source>
        <dbReference type="Proteomes" id="UP000605846"/>
    </source>
</evidence>
<feature type="domain" description="ELMO" evidence="1">
    <location>
        <begin position="164"/>
        <end position="318"/>
    </location>
</feature>
<dbReference type="Pfam" id="PF04727">
    <property type="entry name" value="ELMO_CED12"/>
    <property type="match status" value="1"/>
</dbReference>
<dbReference type="GO" id="GO:0005096">
    <property type="term" value="F:GTPase activator activity"/>
    <property type="evidence" value="ECO:0007669"/>
    <property type="project" value="TreeGrafter"/>
</dbReference>
<evidence type="ECO:0000313" key="2">
    <source>
        <dbReference type="EMBL" id="KAF7727272.1"/>
    </source>
</evidence>
<dbReference type="PROSITE" id="PS51335">
    <property type="entry name" value="ELMO"/>
    <property type="match status" value="1"/>
</dbReference>
<proteinExistence type="predicted"/>
<dbReference type="InterPro" id="IPR050868">
    <property type="entry name" value="ELMO_domain-containing"/>
</dbReference>
<dbReference type="InterPro" id="IPR006816">
    <property type="entry name" value="ELMO_dom"/>
</dbReference>
<dbReference type="PANTHER" id="PTHR12771:SF51">
    <property type="entry name" value="LD01482P"/>
    <property type="match status" value="1"/>
</dbReference>
<dbReference type="AlphaFoldDB" id="A0A8H7BLU6"/>
<accession>A0A8H7BLU6</accession>
<gene>
    <name evidence="2" type="primary">ELMOD2</name>
    <name evidence="2" type="ORF">EC973_007788</name>
</gene>
<sequence>MDWFILLVLNKIYQSPLLLSVYKVYKLVVHLTSGTTEIYRVCQAAAKNLGQSYSDKEEDRPLLENWAENISEDVVYRIDRSILYSKHLTLERRELESSNCRIDDLIQAIITKKRFRCGSNRKNQNTSIAAKVLRVCLVRIAETYRLACEINERAHTKYDSTNPLHEQKLLKLWKALMPDTELRARLTEQWTEIGFQGKDPATDFRGMGIQGLDDLLYYAQTHPSSALQTLTSSHHPVSWYPYAIVGINITQYAVQALRTRQLQHFLFKFGTNRKTYHEFYCYLFHKFNEYWMSHEPRSTVMDFERRFKEFKERINKELLVQGAVPLNLLLRRAEPQYAEELIELEAKDVSSAVMGCSASNAIKQRKSLL</sequence>
<reference evidence="2" key="1">
    <citation type="submission" date="2020-01" db="EMBL/GenBank/DDBJ databases">
        <title>Genome Sequencing of Three Apophysomyces-Like Fungal Strains Confirms a Novel Fungal Genus in the Mucoromycota with divergent Burkholderia-like Endosymbiotic Bacteria.</title>
        <authorList>
            <person name="Stajich J.E."/>
            <person name="Macias A.M."/>
            <person name="Carter-House D."/>
            <person name="Lovett B."/>
            <person name="Kasson L.R."/>
            <person name="Berry K."/>
            <person name="Grigoriev I."/>
            <person name="Chang Y."/>
            <person name="Spatafora J."/>
            <person name="Kasson M.T."/>
        </authorList>
    </citation>
    <scope>NUCLEOTIDE SEQUENCE</scope>
    <source>
        <strain evidence="2">NRRL A-21654</strain>
    </source>
</reference>
<dbReference type="EMBL" id="JABAYA010000060">
    <property type="protein sequence ID" value="KAF7727272.1"/>
    <property type="molecule type" value="Genomic_DNA"/>
</dbReference>
<dbReference type="PANTHER" id="PTHR12771">
    <property type="entry name" value="ENGULFMENT AND CELL MOTILITY"/>
    <property type="match status" value="1"/>
</dbReference>
<comment type="caution">
    <text evidence="2">The sequence shown here is derived from an EMBL/GenBank/DDBJ whole genome shotgun (WGS) entry which is preliminary data.</text>
</comment>
<dbReference type="OrthoDB" id="67155at2759"/>